<dbReference type="AlphaFoldDB" id="C7Q661"/>
<dbReference type="PANTHER" id="PTHR38011">
    <property type="entry name" value="DIHYDROFOLATE REDUCTASE FAMILY PROTEIN (AFU_ORTHOLOGUE AFUA_8G06820)"/>
    <property type="match status" value="1"/>
</dbReference>
<feature type="domain" description="Bacterial bifunctional deaminase-reductase C-terminal" evidence="1">
    <location>
        <begin position="3"/>
        <end position="183"/>
    </location>
</feature>
<dbReference type="Pfam" id="PF01872">
    <property type="entry name" value="RibD_C"/>
    <property type="match status" value="1"/>
</dbReference>
<dbReference type="PANTHER" id="PTHR38011:SF11">
    <property type="entry name" value="2,5-DIAMINO-6-RIBOSYLAMINO-4(3H)-PYRIMIDINONE 5'-PHOSPHATE REDUCTASE"/>
    <property type="match status" value="1"/>
</dbReference>
<dbReference type="Gene3D" id="3.40.430.10">
    <property type="entry name" value="Dihydrofolate Reductase, subunit A"/>
    <property type="match status" value="1"/>
</dbReference>
<dbReference type="OrthoDB" id="7342392at2"/>
<evidence type="ECO:0000259" key="1">
    <source>
        <dbReference type="Pfam" id="PF01872"/>
    </source>
</evidence>
<evidence type="ECO:0000313" key="2">
    <source>
        <dbReference type="EMBL" id="ACU72067.1"/>
    </source>
</evidence>
<keyword evidence="3" id="KW-1185">Reference proteome</keyword>
<protein>
    <submittedName>
        <fullName evidence="2">Bifunctional deaminase-reductase domain protein</fullName>
    </submittedName>
</protein>
<dbReference type="KEGG" id="cai:Caci_3158"/>
<reference evidence="2 3" key="1">
    <citation type="journal article" date="2009" name="Stand. Genomic Sci.">
        <title>Complete genome sequence of Catenulispora acidiphila type strain (ID 139908).</title>
        <authorList>
            <person name="Copeland A."/>
            <person name="Lapidus A."/>
            <person name="Glavina Del Rio T."/>
            <person name="Nolan M."/>
            <person name="Lucas S."/>
            <person name="Chen F."/>
            <person name="Tice H."/>
            <person name="Cheng J.F."/>
            <person name="Bruce D."/>
            <person name="Goodwin L."/>
            <person name="Pitluck S."/>
            <person name="Mikhailova N."/>
            <person name="Pati A."/>
            <person name="Ivanova N."/>
            <person name="Mavromatis K."/>
            <person name="Chen A."/>
            <person name="Palaniappan K."/>
            <person name="Chain P."/>
            <person name="Land M."/>
            <person name="Hauser L."/>
            <person name="Chang Y.J."/>
            <person name="Jeffries C.D."/>
            <person name="Chertkov O."/>
            <person name="Brettin T."/>
            <person name="Detter J.C."/>
            <person name="Han C."/>
            <person name="Ali Z."/>
            <person name="Tindall B.J."/>
            <person name="Goker M."/>
            <person name="Bristow J."/>
            <person name="Eisen J.A."/>
            <person name="Markowitz V."/>
            <person name="Hugenholtz P."/>
            <person name="Kyrpides N.C."/>
            <person name="Klenk H.P."/>
        </authorList>
    </citation>
    <scope>NUCLEOTIDE SEQUENCE [LARGE SCALE GENOMIC DNA]</scope>
    <source>
        <strain evidence="3">DSM 44928 / JCM 14897 / NBRC 102108 / NRRL B-24433 / ID139908</strain>
    </source>
</reference>
<dbReference type="SUPFAM" id="SSF53597">
    <property type="entry name" value="Dihydrofolate reductase-like"/>
    <property type="match status" value="1"/>
</dbReference>
<dbReference type="InterPro" id="IPR050765">
    <property type="entry name" value="Riboflavin_Biosynth_HTPR"/>
</dbReference>
<dbReference type="EMBL" id="CP001700">
    <property type="protein sequence ID" value="ACU72067.1"/>
    <property type="molecule type" value="Genomic_DNA"/>
</dbReference>
<dbReference type="Proteomes" id="UP000000851">
    <property type="component" value="Chromosome"/>
</dbReference>
<name>C7Q661_CATAD</name>
<organism evidence="2 3">
    <name type="scientific">Catenulispora acidiphila (strain DSM 44928 / JCM 14897 / NBRC 102108 / NRRL B-24433 / ID139908)</name>
    <dbReference type="NCBI Taxonomy" id="479433"/>
    <lineage>
        <taxon>Bacteria</taxon>
        <taxon>Bacillati</taxon>
        <taxon>Actinomycetota</taxon>
        <taxon>Actinomycetes</taxon>
        <taxon>Catenulisporales</taxon>
        <taxon>Catenulisporaceae</taxon>
        <taxon>Catenulispora</taxon>
    </lineage>
</organism>
<dbReference type="InterPro" id="IPR002734">
    <property type="entry name" value="RibDG_C"/>
</dbReference>
<gene>
    <name evidence="2" type="ordered locus">Caci_3158</name>
</gene>
<evidence type="ECO:0000313" key="3">
    <source>
        <dbReference type="Proteomes" id="UP000000851"/>
    </source>
</evidence>
<dbReference type="HOGENOM" id="CLU_043966_1_2_11"/>
<dbReference type="InterPro" id="IPR024072">
    <property type="entry name" value="DHFR-like_dom_sf"/>
</dbReference>
<dbReference type="GO" id="GO:0008703">
    <property type="term" value="F:5-amino-6-(5-phosphoribosylamino)uracil reductase activity"/>
    <property type="evidence" value="ECO:0007669"/>
    <property type="project" value="InterPro"/>
</dbReference>
<dbReference type="GO" id="GO:0009231">
    <property type="term" value="P:riboflavin biosynthetic process"/>
    <property type="evidence" value="ECO:0007669"/>
    <property type="project" value="InterPro"/>
</dbReference>
<accession>C7Q661</accession>
<dbReference type="InParanoid" id="C7Q661"/>
<dbReference type="STRING" id="479433.Caci_3158"/>
<dbReference type="RefSeq" id="WP_012787360.1">
    <property type="nucleotide sequence ID" value="NC_013131.1"/>
</dbReference>
<proteinExistence type="predicted"/>
<sequence length="190" mass="20345">MGKIIVSTNASLDGVVQDPDGKEGFALGGWFDQVVGQDRAPWAAAFAAEALAGEALLLGRTTDEWFASRWLGRDGAWAEKLNAMPKYVVSGSLESAAWSNATVVSADLPAEVARIKQEIDGEVLVYASFQLVHALIEQDLVDEIRLMVIPVVVGEGARLFGTAGGVKPLRLISTRSVGENIVFVDYEVVK</sequence>
<dbReference type="eggNOG" id="COG0262">
    <property type="taxonomic scope" value="Bacteria"/>
</dbReference>